<proteinExistence type="inferred from homology"/>
<dbReference type="Proteomes" id="UP000515917">
    <property type="component" value="Chromosome"/>
</dbReference>
<keyword evidence="2" id="KW-0564">Palmitate</keyword>
<evidence type="ECO:0000256" key="2">
    <source>
        <dbReference type="RuleBase" id="RU362097"/>
    </source>
</evidence>
<evidence type="ECO:0000256" key="1">
    <source>
        <dbReference type="ARBA" id="ARBA00007613"/>
    </source>
</evidence>
<dbReference type="EMBL" id="CP025781">
    <property type="protein sequence ID" value="QBC45509.1"/>
    <property type="molecule type" value="Genomic_DNA"/>
</dbReference>
<protein>
    <submittedName>
        <fullName evidence="3">Transporter</fullName>
    </submittedName>
</protein>
<comment type="similarity">
    <text evidence="1 2">Belongs to the outer membrane factor (OMF) (TC 1.B.17) family.</text>
</comment>
<comment type="subcellular location">
    <subcellularLocation>
        <location evidence="2">Cell membrane</location>
        <topology evidence="2">Lipid-anchor</topology>
    </subcellularLocation>
</comment>
<dbReference type="GO" id="GO:0005886">
    <property type="term" value="C:plasma membrane"/>
    <property type="evidence" value="ECO:0007669"/>
    <property type="project" value="UniProtKB-SubCell"/>
</dbReference>
<accession>A0A7G3GEF6</accession>
<organism evidence="3 4">
    <name type="scientific">Iodobacter fluviatilis</name>
    <dbReference type="NCBI Taxonomy" id="537"/>
    <lineage>
        <taxon>Bacteria</taxon>
        <taxon>Pseudomonadati</taxon>
        <taxon>Pseudomonadota</taxon>
        <taxon>Betaproteobacteria</taxon>
        <taxon>Neisseriales</taxon>
        <taxon>Chitinibacteraceae</taxon>
        <taxon>Iodobacter</taxon>
    </lineage>
</organism>
<keyword evidence="2" id="KW-0812">Transmembrane</keyword>
<dbReference type="Gene3D" id="2.20.200.10">
    <property type="entry name" value="Outer membrane efflux proteins (OEP)"/>
    <property type="match status" value="1"/>
</dbReference>
<dbReference type="NCBIfam" id="TIGR01845">
    <property type="entry name" value="outer_NodT"/>
    <property type="match status" value="1"/>
</dbReference>
<evidence type="ECO:0000313" key="3">
    <source>
        <dbReference type="EMBL" id="QBC45509.1"/>
    </source>
</evidence>
<keyword evidence="2" id="KW-0449">Lipoprotein</keyword>
<dbReference type="Gene3D" id="1.20.1600.10">
    <property type="entry name" value="Outer membrane efflux proteins (OEP)"/>
    <property type="match status" value="1"/>
</dbReference>
<dbReference type="InterPro" id="IPR010131">
    <property type="entry name" value="MdtP/NodT-like"/>
</dbReference>
<sequence>MRKSALALLITATLSACALTPPVVDTSSDLPSSWRSDAASDIAIGQNWWAQFNDPALDGLIAAAQANNQNLVIAASRIDEARAALGITSADQLPRLDLSGKASRSLASQQNNSPVNDSAVDSYRLGATASWELDLWGRIKNSTDAAKADLLASEYNRDAVALALYANVAQTYFNLRALDQQLAIAQETLKTRQESFQLRKRRFEGGVTSELDMRQAEVELASAQASVPSIEQNIAKVASSLGILIGQNPRAMIDIGVPRGKMLTQISVPVNVPLGLPSELLARRPDIQASEQSLRAAGARIAAARAAYYPTISLTGILGLESAEIGNLFTGPAKTWSFLGNLAAPLFDNGKTAATVDSATARQKQAVANYRLSIQQAFAETQSALAARSSSVRIVAAQQQQLDSLTRQLKLATLRYDNGFSSYLEVLDAQRSLFQAQLNLAAAQRDQLSATVDLYKALGGGWKAPSHAS</sequence>
<dbReference type="PANTHER" id="PTHR30203">
    <property type="entry name" value="OUTER MEMBRANE CATION EFFLUX PROTEIN"/>
    <property type="match status" value="1"/>
</dbReference>
<feature type="chain" id="PRO_5029032070" evidence="2">
    <location>
        <begin position="19"/>
        <end position="469"/>
    </location>
</feature>
<name>A0A7G3GEF6_9NEIS</name>
<dbReference type="KEGG" id="ifl:C1H71_19555"/>
<dbReference type="SUPFAM" id="SSF56954">
    <property type="entry name" value="Outer membrane efflux proteins (OEP)"/>
    <property type="match status" value="1"/>
</dbReference>
<gene>
    <name evidence="3" type="ORF">C1H71_19555</name>
</gene>
<dbReference type="GO" id="GO:0015562">
    <property type="term" value="F:efflux transmembrane transporter activity"/>
    <property type="evidence" value="ECO:0007669"/>
    <property type="project" value="InterPro"/>
</dbReference>
<feature type="signal peptide" evidence="2">
    <location>
        <begin position="1"/>
        <end position="18"/>
    </location>
</feature>
<dbReference type="InterPro" id="IPR003423">
    <property type="entry name" value="OMP_efflux"/>
</dbReference>
<keyword evidence="2" id="KW-0472">Membrane</keyword>
<evidence type="ECO:0000313" key="4">
    <source>
        <dbReference type="Proteomes" id="UP000515917"/>
    </source>
</evidence>
<dbReference type="RefSeq" id="WP_130108014.1">
    <property type="nucleotide sequence ID" value="NZ_CP025781.1"/>
</dbReference>
<dbReference type="PROSITE" id="PS51257">
    <property type="entry name" value="PROKAR_LIPOPROTEIN"/>
    <property type="match status" value="1"/>
</dbReference>
<dbReference type="AlphaFoldDB" id="A0A7G3GEF6"/>
<dbReference type="Pfam" id="PF02321">
    <property type="entry name" value="OEP"/>
    <property type="match status" value="2"/>
</dbReference>
<keyword evidence="2" id="KW-0732">Signal</keyword>
<keyword evidence="4" id="KW-1185">Reference proteome</keyword>
<reference evidence="3 4" key="1">
    <citation type="submission" date="2018-01" db="EMBL/GenBank/DDBJ databases">
        <title>Genome sequence of Iodobacter sp. strain PCH194 isolated from Indian Trans-Himalaya.</title>
        <authorList>
            <person name="Kumar V."/>
            <person name="Thakur V."/>
            <person name="Kumar S."/>
            <person name="Singh D."/>
        </authorList>
    </citation>
    <scope>NUCLEOTIDE SEQUENCE [LARGE SCALE GENOMIC DNA]</scope>
    <source>
        <strain evidence="3 4">PCH194</strain>
    </source>
</reference>
<keyword evidence="2" id="KW-1134">Transmembrane beta strand</keyword>